<evidence type="ECO:0000313" key="3">
    <source>
        <dbReference type="Proteomes" id="UP000247792"/>
    </source>
</evidence>
<accession>A0A318J1S9</accession>
<feature type="domain" description="DUF5675" evidence="1">
    <location>
        <begin position="12"/>
        <end position="133"/>
    </location>
</feature>
<sequence>MQLLIIRNQALSGPNGTFGELFIDGKSFCFTCEQPWNNNLANKSCIPVGDYQLLPYDSPAHGHTIVFHNPKLGIYGTPKMIPAGQQGRSLCEIHNANWPFQVQGCIAVGKEIKDINPNGRGVTSSVATFSALIARWGDRSNLTATIK</sequence>
<dbReference type="AlphaFoldDB" id="A0A318J1S9"/>
<proteinExistence type="predicted"/>
<protein>
    <recommendedName>
        <fullName evidence="1">DUF5675 domain-containing protein</fullName>
    </recommendedName>
</protein>
<dbReference type="RefSeq" id="WP_110256597.1">
    <property type="nucleotide sequence ID" value="NZ_QJKB01000007.1"/>
</dbReference>
<dbReference type="EMBL" id="QJKB01000007">
    <property type="protein sequence ID" value="PXX41354.1"/>
    <property type="molecule type" value="Genomic_DNA"/>
</dbReference>
<evidence type="ECO:0000313" key="2">
    <source>
        <dbReference type="EMBL" id="PXX41354.1"/>
    </source>
</evidence>
<name>A0A318J1S9_9BURK</name>
<gene>
    <name evidence="2" type="ORF">DFR42_1075</name>
</gene>
<comment type="caution">
    <text evidence="2">The sequence shown here is derived from an EMBL/GenBank/DDBJ whole genome shotgun (WGS) entry which is preliminary data.</text>
</comment>
<dbReference type="Pfam" id="PF18925">
    <property type="entry name" value="DUF5675"/>
    <property type="match status" value="1"/>
</dbReference>
<organism evidence="2 3">
    <name type="scientific">Undibacterium pigrum</name>
    <dbReference type="NCBI Taxonomy" id="401470"/>
    <lineage>
        <taxon>Bacteria</taxon>
        <taxon>Pseudomonadati</taxon>
        <taxon>Pseudomonadota</taxon>
        <taxon>Betaproteobacteria</taxon>
        <taxon>Burkholderiales</taxon>
        <taxon>Oxalobacteraceae</taxon>
        <taxon>Undibacterium</taxon>
    </lineage>
</organism>
<dbReference type="OrthoDB" id="8719825at2"/>
<dbReference type="InterPro" id="IPR043732">
    <property type="entry name" value="DUF5675"/>
</dbReference>
<keyword evidence="3" id="KW-1185">Reference proteome</keyword>
<dbReference type="Proteomes" id="UP000247792">
    <property type="component" value="Unassembled WGS sequence"/>
</dbReference>
<evidence type="ECO:0000259" key="1">
    <source>
        <dbReference type="Pfam" id="PF18925"/>
    </source>
</evidence>
<reference evidence="2 3" key="1">
    <citation type="submission" date="2018-05" db="EMBL/GenBank/DDBJ databases">
        <title>Genomic Encyclopedia of Type Strains, Phase IV (KMG-IV): sequencing the most valuable type-strain genomes for metagenomic binning, comparative biology and taxonomic classification.</title>
        <authorList>
            <person name="Goeker M."/>
        </authorList>
    </citation>
    <scope>NUCLEOTIDE SEQUENCE [LARGE SCALE GENOMIC DNA]</scope>
    <source>
        <strain evidence="2 3">DSM 19792</strain>
    </source>
</reference>